<organism evidence="2 3">
    <name type="scientific">Altericroceibacterium spongiae</name>
    <dbReference type="NCBI Taxonomy" id="2320269"/>
    <lineage>
        <taxon>Bacteria</taxon>
        <taxon>Pseudomonadati</taxon>
        <taxon>Pseudomonadota</taxon>
        <taxon>Alphaproteobacteria</taxon>
        <taxon>Sphingomonadales</taxon>
        <taxon>Erythrobacteraceae</taxon>
        <taxon>Altericroceibacterium</taxon>
    </lineage>
</organism>
<accession>A0A420EQ08</accession>
<dbReference type="AlphaFoldDB" id="A0A420EQ08"/>
<dbReference type="EMBL" id="RAPF01000002">
    <property type="protein sequence ID" value="RKF22748.1"/>
    <property type="molecule type" value="Genomic_DNA"/>
</dbReference>
<protein>
    <submittedName>
        <fullName evidence="2">Thermonuclease family protein</fullName>
    </submittedName>
</protein>
<sequence>MAVSISGPVHAAEPVEGQASVVDGDTFDIGDQRVRLLGIDAPELDQFCIDAARRSWPCGRRAEAALRSWLGIAAVCCLPAYYDRGGRAVARCSARGRDIGAWLAENGWALDYPRYSDGAYRAAEQRARSHRFGIWIGTITPPWQWRAAREAERSRVSPASPDPRCPFKGNINADGHRIVHAPGQRDYGAVRIDTARGERWFCSLGEARRAGWRPATR</sequence>
<dbReference type="Proteomes" id="UP000284395">
    <property type="component" value="Unassembled WGS sequence"/>
</dbReference>
<name>A0A420EQ08_9SPHN</name>
<comment type="caution">
    <text evidence="2">The sequence shown here is derived from an EMBL/GenBank/DDBJ whole genome shotgun (WGS) entry which is preliminary data.</text>
</comment>
<keyword evidence="3" id="KW-1185">Reference proteome</keyword>
<dbReference type="InterPro" id="IPR016071">
    <property type="entry name" value="Staphylococal_nuclease_OB-fold"/>
</dbReference>
<feature type="domain" description="TNase-like" evidence="1">
    <location>
        <begin position="21"/>
        <end position="137"/>
    </location>
</feature>
<evidence type="ECO:0000313" key="3">
    <source>
        <dbReference type="Proteomes" id="UP000284395"/>
    </source>
</evidence>
<dbReference type="Gene3D" id="2.40.50.90">
    <property type="match status" value="1"/>
</dbReference>
<reference evidence="2 3" key="1">
    <citation type="submission" date="2018-09" db="EMBL/GenBank/DDBJ databases">
        <title>Altererythrobacter spongiae sp. nov., isolated from a marine sponge.</title>
        <authorList>
            <person name="Zhuang L."/>
            <person name="Luo L."/>
        </authorList>
    </citation>
    <scope>NUCLEOTIDE SEQUENCE [LARGE SCALE GENOMIC DNA]</scope>
    <source>
        <strain evidence="2 3">HN-Y73</strain>
    </source>
</reference>
<evidence type="ECO:0000313" key="2">
    <source>
        <dbReference type="EMBL" id="RKF22748.1"/>
    </source>
</evidence>
<dbReference type="PANTHER" id="PTHR12302:SF26">
    <property type="entry name" value="BLR1266 PROTEIN"/>
    <property type="match status" value="1"/>
</dbReference>
<dbReference type="SMART" id="SM00318">
    <property type="entry name" value="SNc"/>
    <property type="match status" value="1"/>
</dbReference>
<dbReference type="Pfam" id="PF00565">
    <property type="entry name" value="SNase"/>
    <property type="match status" value="1"/>
</dbReference>
<dbReference type="SUPFAM" id="SSF50199">
    <property type="entry name" value="Staphylococcal nuclease"/>
    <property type="match status" value="1"/>
</dbReference>
<dbReference type="PANTHER" id="PTHR12302">
    <property type="entry name" value="EBNA2 BINDING PROTEIN P100"/>
    <property type="match status" value="1"/>
</dbReference>
<gene>
    <name evidence="2" type="ORF">D6851_03705</name>
</gene>
<dbReference type="PROSITE" id="PS50830">
    <property type="entry name" value="TNASE_3"/>
    <property type="match status" value="1"/>
</dbReference>
<evidence type="ECO:0000259" key="1">
    <source>
        <dbReference type="PROSITE" id="PS50830"/>
    </source>
</evidence>
<dbReference type="OrthoDB" id="9805504at2"/>
<dbReference type="InterPro" id="IPR035437">
    <property type="entry name" value="SNase_OB-fold_sf"/>
</dbReference>
<proteinExistence type="predicted"/>